<evidence type="ECO:0000313" key="5">
    <source>
        <dbReference type="EMBL" id="NNM73274.1"/>
    </source>
</evidence>
<name>A0A849I6F3_9HYPH</name>
<proteinExistence type="predicted"/>
<feature type="domain" description="HpcH/HpaI aldolase/citrate lyase" evidence="4">
    <location>
        <begin position="38"/>
        <end position="214"/>
    </location>
</feature>
<protein>
    <recommendedName>
        <fullName evidence="4">HpcH/HpaI aldolase/citrate lyase domain-containing protein</fullName>
    </recommendedName>
</protein>
<dbReference type="PANTHER" id="PTHR32308:SF0">
    <property type="entry name" value="HPCH_HPAI ALDOLASE_CITRATE LYASE DOMAIN-CONTAINING PROTEIN"/>
    <property type="match status" value="1"/>
</dbReference>
<evidence type="ECO:0000256" key="2">
    <source>
        <dbReference type="ARBA" id="ARBA00022723"/>
    </source>
</evidence>
<dbReference type="InterPro" id="IPR015813">
    <property type="entry name" value="Pyrv/PenolPyrv_kinase-like_dom"/>
</dbReference>
<sequence length="243" mass="24907">MRAALLIAAESPRIEDALRVRPDLFVIDQWRGGDPAAALGRVRAGAPGAPVFMRIQSLERGGADELAAAMPAGPDGIWLRDAVGRADAERLAARLAVIEAELGLPDRGTRIVACVESARGALALPSLAETGPRLAGISYDFAALARDLGCASAGAARLPEPLAAIRAAVVVAAAAAGVPAIDSAGPALPDLDAFAGEAARARRDGFSAKLALSPDEAAVLRRLDPQAPLGRWMENFVSGVATK</sequence>
<comment type="caution">
    <text evidence="5">The sequence shown here is derived from an EMBL/GenBank/DDBJ whole genome shotgun (WGS) entry which is preliminary data.</text>
</comment>
<evidence type="ECO:0000313" key="6">
    <source>
        <dbReference type="Proteomes" id="UP000564885"/>
    </source>
</evidence>
<dbReference type="EMBL" id="JABEPP010000003">
    <property type="protein sequence ID" value="NNM73274.1"/>
    <property type="molecule type" value="Genomic_DNA"/>
</dbReference>
<evidence type="ECO:0000259" key="4">
    <source>
        <dbReference type="Pfam" id="PF03328"/>
    </source>
</evidence>
<dbReference type="Proteomes" id="UP000564885">
    <property type="component" value="Unassembled WGS sequence"/>
</dbReference>
<dbReference type="GO" id="GO:0006107">
    <property type="term" value="P:oxaloacetate metabolic process"/>
    <property type="evidence" value="ECO:0007669"/>
    <property type="project" value="TreeGrafter"/>
</dbReference>
<evidence type="ECO:0000256" key="3">
    <source>
        <dbReference type="ARBA" id="ARBA00022842"/>
    </source>
</evidence>
<dbReference type="GO" id="GO:0000287">
    <property type="term" value="F:magnesium ion binding"/>
    <property type="evidence" value="ECO:0007669"/>
    <property type="project" value="TreeGrafter"/>
</dbReference>
<dbReference type="InterPro" id="IPR040442">
    <property type="entry name" value="Pyrv_kinase-like_dom_sf"/>
</dbReference>
<keyword evidence="2" id="KW-0479">Metal-binding</keyword>
<comment type="cofactor">
    <cofactor evidence="1">
        <name>Mg(2+)</name>
        <dbReference type="ChEBI" id="CHEBI:18420"/>
    </cofactor>
</comment>
<gene>
    <name evidence="5" type="ORF">HJG44_12870</name>
</gene>
<dbReference type="RefSeq" id="WP_171218736.1">
    <property type="nucleotide sequence ID" value="NZ_JABEPP010000003.1"/>
</dbReference>
<reference evidence="5 6" key="1">
    <citation type="submission" date="2020-04" db="EMBL/GenBank/DDBJ databases">
        <title>Enterovirga sp. isolate from soil.</title>
        <authorList>
            <person name="Chea S."/>
            <person name="Kim D.-U."/>
        </authorList>
    </citation>
    <scope>NUCLEOTIDE SEQUENCE [LARGE SCALE GENOMIC DNA]</scope>
    <source>
        <strain evidence="5 6">DB1703</strain>
    </source>
</reference>
<organism evidence="5 6">
    <name type="scientific">Enterovirga aerilata</name>
    <dbReference type="NCBI Taxonomy" id="2730920"/>
    <lineage>
        <taxon>Bacteria</taxon>
        <taxon>Pseudomonadati</taxon>
        <taxon>Pseudomonadota</taxon>
        <taxon>Alphaproteobacteria</taxon>
        <taxon>Hyphomicrobiales</taxon>
        <taxon>Methylobacteriaceae</taxon>
        <taxon>Enterovirga</taxon>
    </lineage>
</organism>
<dbReference type="InterPro" id="IPR005000">
    <property type="entry name" value="Aldolase/citrate-lyase_domain"/>
</dbReference>
<dbReference type="GO" id="GO:0003824">
    <property type="term" value="F:catalytic activity"/>
    <property type="evidence" value="ECO:0007669"/>
    <property type="project" value="InterPro"/>
</dbReference>
<keyword evidence="3" id="KW-0460">Magnesium</keyword>
<keyword evidence="6" id="KW-1185">Reference proteome</keyword>
<dbReference type="Pfam" id="PF03328">
    <property type="entry name" value="HpcH_HpaI"/>
    <property type="match status" value="1"/>
</dbReference>
<dbReference type="Gene3D" id="3.20.20.60">
    <property type="entry name" value="Phosphoenolpyruvate-binding domains"/>
    <property type="match status" value="1"/>
</dbReference>
<evidence type="ECO:0000256" key="1">
    <source>
        <dbReference type="ARBA" id="ARBA00001946"/>
    </source>
</evidence>
<accession>A0A849I6F3</accession>
<dbReference type="PANTHER" id="PTHR32308">
    <property type="entry name" value="LYASE BETA SUBUNIT, PUTATIVE (AFU_ORTHOLOGUE AFUA_4G13030)-RELATED"/>
    <property type="match status" value="1"/>
</dbReference>
<dbReference type="SUPFAM" id="SSF51621">
    <property type="entry name" value="Phosphoenolpyruvate/pyruvate domain"/>
    <property type="match status" value="1"/>
</dbReference>
<dbReference type="AlphaFoldDB" id="A0A849I6F3"/>